<proteinExistence type="predicted"/>
<accession>A0A1I2GEI4</accession>
<keyword evidence="2" id="KW-1185">Reference proteome</keyword>
<evidence type="ECO:0000313" key="2">
    <source>
        <dbReference type="Proteomes" id="UP000198589"/>
    </source>
</evidence>
<dbReference type="AlphaFoldDB" id="A0A1I2GEI4"/>
<dbReference type="Proteomes" id="UP000198589">
    <property type="component" value="Unassembled WGS sequence"/>
</dbReference>
<organism evidence="1 2">
    <name type="scientific">Blastococcus tunisiensis</name>
    <dbReference type="NCBI Taxonomy" id="1798228"/>
    <lineage>
        <taxon>Bacteria</taxon>
        <taxon>Bacillati</taxon>
        <taxon>Actinomycetota</taxon>
        <taxon>Actinomycetes</taxon>
        <taxon>Geodermatophilales</taxon>
        <taxon>Geodermatophilaceae</taxon>
        <taxon>Blastococcus</taxon>
    </lineage>
</organism>
<gene>
    <name evidence="1" type="ORF">SAMN05216574_109122</name>
</gene>
<name>A0A1I2GEI4_9ACTN</name>
<dbReference type="EMBL" id="FOND01000009">
    <property type="protein sequence ID" value="SFF15156.1"/>
    <property type="molecule type" value="Genomic_DNA"/>
</dbReference>
<reference evidence="2" key="1">
    <citation type="submission" date="2016-10" db="EMBL/GenBank/DDBJ databases">
        <authorList>
            <person name="Varghese N."/>
            <person name="Submissions S."/>
        </authorList>
    </citation>
    <scope>NUCLEOTIDE SEQUENCE [LARGE SCALE GENOMIC DNA]</scope>
    <source>
        <strain evidence="2">DSM 46838</strain>
    </source>
</reference>
<protein>
    <submittedName>
        <fullName evidence="1">Uncharacterized protein</fullName>
    </submittedName>
</protein>
<evidence type="ECO:0000313" key="1">
    <source>
        <dbReference type="EMBL" id="SFF15156.1"/>
    </source>
</evidence>
<dbReference type="OrthoDB" id="5197784at2"/>
<sequence>MSSSGGPSPVHDMRTDILDEAVRPDAGKPVLIRVRPEIHARMCRPARPGDEQDAVLGIPLVVDDEIPPFPGYEIHRAVPPPHRPLRSGVPLP</sequence>